<dbReference type="Proteomes" id="UP001163321">
    <property type="component" value="Chromosome 1"/>
</dbReference>
<proteinExistence type="predicted"/>
<evidence type="ECO:0000313" key="2">
    <source>
        <dbReference type="Proteomes" id="UP001163321"/>
    </source>
</evidence>
<organism evidence="1 2">
    <name type="scientific">Peronosclerospora sorghi</name>
    <dbReference type="NCBI Taxonomy" id="230839"/>
    <lineage>
        <taxon>Eukaryota</taxon>
        <taxon>Sar</taxon>
        <taxon>Stramenopiles</taxon>
        <taxon>Oomycota</taxon>
        <taxon>Peronosporomycetes</taxon>
        <taxon>Peronosporales</taxon>
        <taxon>Peronosporaceae</taxon>
        <taxon>Peronosclerospora</taxon>
    </lineage>
</organism>
<evidence type="ECO:0000313" key="1">
    <source>
        <dbReference type="EMBL" id="KAI9921264.1"/>
    </source>
</evidence>
<sequence length="149" mass="17510">MGRQEPCKTVWKSERSPDDRSQQQIARIMSRFGGKFQEHTHYYPDDTMNDAVYAVNGGMENWGYAASWEKDVSSRKPIQPCKPQTYGGYPARKTMFFAPIYDCLIQKLYGEDMYVHYFRFPCTQCIFVYGLVVLLDDHLHLQLTTQWSR</sequence>
<accession>A0ACC0WQW4</accession>
<protein>
    <submittedName>
        <fullName evidence="1">Uncharacterized protein</fullName>
    </submittedName>
</protein>
<comment type="caution">
    <text evidence="1">The sequence shown here is derived from an EMBL/GenBank/DDBJ whole genome shotgun (WGS) entry which is preliminary data.</text>
</comment>
<dbReference type="EMBL" id="CM047580">
    <property type="protein sequence ID" value="KAI9921264.1"/>
    <property type="molecule type" value="Genomic_DNA"/>
</dbReference>
<name>A0ACC0WQW4_9STRA</name>
<keyword evidence="2" id="KW-1185">Reference proteome</keyword>
<gene>
    <name evidence="1" type="ORF">PsorP6_000475</name>
</gene>
<reference evidence="1 2" key="1">
    <citation type="journal article" date="2022" name="bioRxiv">
        <title>The genome of the oomycete Peronosclerospora sorghi, a cosmopolitan pathogen of maize and sorghum, is inflated with dispersed pseudogenes.</title>
        <authorList>
            <person name="Fletcher K."/>
            <person name="Martin F."/>
            <person name="Isakeit T."/>
            <person name="Cavanaugh K."/>
            <person name="Magill C."/>
            <person name="Michelmore R."/>
        </authorList>
    </citation>
    <scope>NUCLEOTIDE SEQUENCE [LARGE SCALE GENOMIC DNA]</scope>
    <source>
        <strain evidence="1">P6</strain>
    </source>
</reference>